<proteinExistence type="predicted"/>
<name>A0ABV7Y6H4_9ACTN</name>
<dbReference type="Proteomes" id="UP001595699">
    <property type="component" value="Unassembled WGS sequence"/>
</dbReference>
<evidence type="ECO:0000313" key="2">
    <source>
        <dbReference type="EMBL" id="MFC3760422.1"/>
    </source>
</evidence>
<dbReference type="RefSeq" id="WP_205122530.1">
    <property type="nucleotide sequence ID" value="NZ_JAFBCM010000001.1"/>
</dbReference>
<keyword evidence="3" id="KW-1185">Reference proteome</keyword>
<keyword evidence="1" id="KW-0812">Transmembrane</keyword>
<evidence type="ECO:0000313" key="3">
    <source>
        <dbReference type="Proteomes" id="UP001595699"/>
    </source>
</evidence>
<protein>
    <submittedName>
        <fullName evidence="2">DUF4307 domain-containing protein</fullName>
    </submittedName>
</protein>
<dbReference type="InterPro" id="IPR025443">
    <property type="entry name" value="DUF4307"/>
</dbReference>
<reference evidence="3" key="1">
    <citation type="journal article" date="2019" name="Int. J. Syst. Evol. Microbiol.">
        <title>The Global Catalogue of Microorganisms (GCM) 10K type strain sequencing project: providing services to taxonomists for standard genome sequencing and annotation.</title>
        <authorList>
            <consortium name="The Broad Institute Genomics Platform"/>
            <consortium name="The Broad Institute Genome Sequencing Center for Infectious Disease"/>
            <person name="Wu L."/>
            <person name="Ma J."/>
        </authorList>
    </citation>
    <scope>NUCLEOTIDE SEQUENCE [LARGE SCALE GENOMIC DNA]</scope>
    <source>
        <strain evidence="3">CGMCC 4.7241</strain>
    </source>
</reference>
<keyword evidence="1" id="KW-0472">Membrane</keyword>
<dbReference type="Pfam" id="PF14155">
    <property type="entry name" value="DUF4307"/>
    <property type="match status" value="1"/>
</dbReference>
<gene>
    <name evidence="2" type="ORF">ACFOUW_06210</name>
</gene>
<feature type="transmembrane region" description="Helical" evidence="1">
    <location>
        <begin position="20"/>
        <end position="41"/>
    </location>
</feature>
<sequence length="136" mass="14377">MPAHPLSDRYGGARGSRRTAGLVAIGVLIAVAVGIVLWSGIRAAQPPIAARVITFDPVSDTSVTVRLQVEATRTVSCELVARGERMATVGTSQVDVRFDASDGRRTQLVTHPIVTSDRALSVELLSCSVPGQARTR</sequence>
<comment type="caution">
    <text evidence="2">The sequence shown here is derived from an EMBL/GenBank/DDBJ whole genome shotgun (WGS) entry which is preliminary data.</text>
</comment>
<evidence type="ECO:0000256" key="1">
    <source>
        <dbReference type="SAM" id="Phobius"/>
    </source>
</evidence>
<organism evidence="2 3">
    <name type="scientific">Tenggerimyces flavus</name>
    <dbReference type="NCBI Taxonomy" id="1708749"/>
    <lineage>
        <taxon>Bacteria</taxon>
        <taxon>Bacillati</taxon>
        <taxon>Actinomycetota</taxon>
        <taxon>Actinomycetes</taxon>
        <taxon>Propionibacteriales</taxon>
        <taxon>Nocardioidaceae</taxon>
        <taxon>Tenggerimyces</taxon>
    </lineage>
</organism>
<keyword evidence="1" id="KW-1133">Transmembrane helix</keyword>
<accession>A0ABV7Y6H4</accession>
<dbReference type="EMBL" id="JBHRZH010000005">
    <property type="protein sequence ID" value="MFC3760422.1"/>
    <property type="molecule type" value="Genomic_DNA"/>
</dbReference>